<name>A0A5B1LG47_9ACTN</name>
<dbReference type="EMBL" id="VUJV01000003">
    <property type="protein sequence ID" value="KAA1419721.1"/>
    <property type="molecule type" value="Genomic_DNA"/>
</dbReference>
<dbReference type="Proteomes" id="UP000325003">
    <property type="component" value="Unassembled WGS sequence"/>
</dbReference>
<dbReference type="Pfam" id="PF13565">
    <property type="entry name" value="HTH_32"/>
    <property type="match status" value="1"/>
</dbReference>
<dbReference type="InterPro" id="IPR009057">
    <property type="entry name" value="Homeodomain-like_sf"/>
</dbReference>
<comment type="caution">
    <text evidence="2">The sequence shown here is derived from an EMBL/GenBank/DDBJ whole genome shotgun (WGS) entry which is preliminary data.</text>
</comment>
<dbReference type="SUPFAM" id="SSF46689">
    <property type="entry name" value="Homeodomain-like"/>
    <property type="match status" value="1"/>
</dbReference>
<organism evidence="2 3">
    <name type="scientific">Nocardioides humilatus</name>
    <dbReference type="NCBI Taxonomy" id="2607660"/>
    <lineage>
        <taxon>Bacteria</taxon>
        <taxon>Bacillati</taxon>
        <taxon>Actinomycetota</taxon>
        <taxon>Actinomycetes</taxon>
        <taxon>Propionibacteriales</taxon>
        <taxon>Nocardioidaceae</taxon>
        <taxon>Nocardioides</taxon>
    </lineage>
</organism>
<feature type="non-terminal residue" evidence="2">
    <location>
        <position position="264"/>
    </location>
</feature>
<dbReference type="GO" id="GO:0003676">
    <property type="term" value="F:nucleic acid binding"/>
    <property type="evidence" value="ECO:0007669"/>
    <property type="project" value="InterPro"/>
</dbReference>
<reference evidence="2 3" key="1">
    <citation type="submission" date="2019-09" db="EMBL/GenBank/DDBJ databases">
        <title>Nocardioides panacisoli sp. nov., isolated from the soil of a ginseng field.</title>
        <authorList>
            <person name="Cho C."/>
        </authorList>
    </citation>
    <scope>NUCLEOTIDE SEQUENCE [LARGE SCALE GENOMIC DNA]</scope>
    <source>
        <strain evidence="2 3">BN130099</strain>
    </source>
</reference>
<dbReference type="InterPro" id="IPR036397">
    <property type="entry name" value="RNaseH_sf"/>
</dbReference>
<accession>A0A5B1LG47</accession>
<sequence length="264" mass="29654">MSKARVAVLKVVTKELSVTDAAAKYGYSRQHLHRLVARYHQGGIDAVDPQSRRPHSNKRATGPEVRELIIELRLKLTHNGLDAGPVTLAWHLAERGHTAPSTSTIRRILHAADLITPEPRKRPRSSYHRFEAAQPNECWQSDFTHWRLADDTDVEILNWLDDHSRYLLSCTVHTPVTGDIVVNEFLATCNEHGLPAATLTDNGRVYTARFGGGKNAFEYLLTALHITQKNGRGNHPQTQGKVERLHQTQKRWLAKQPPAATIAD</sequence>
<dbReference type="GO" id="GO:0015074">
    <property type="term" value="P:DNA integration"/>
    <property type="evidence" value="ECO:0007669"/>
    <property type="project" value="InterPro"/>
</dbReference>
<evidence type="ECO:0000259" key="1">
    <source>
        <dbReference type="PROSITE" id="PS50994"/>
    </source>
</evidence>
<proteinExistence type="predicted"/>
<protein>
    <submittedName>
        <fullName evidence="2">Transposase</fullName>
    </submittedName>
</protein>
<dbReference type="Gene3D" id="3.30.420.10">
    <property type="entry name" value="Ribonuclease H-like superfamily/Ribonuclease H"/>
    <property type="match status" value="1"/>
</dbReference>
<feature type="domain" description="Integrase catalytic" evidence="1">
    <location>
        <begin position="131"/>
        <end position="264"/>
    </location>
</feature>
<dbReference type="PANTHER" id="PTHR35004">
    <property type="entry name" value="TRANSPOSASE RV3428C-RELATED"/>
    <property type="match status" value="1"/>
</dbReference>
<evidence type="ECO:0000313" key="3">
    <source>
        <dbReference type="Proteomes" id="UP000325003"/>
    </source>
</evidence>
<keyword evidence="3" id="KW-1185">Reference proteome</keyword>
<dbReference type="RefSeq" id="WP_149729068.1">
    <property type="nucleotide sequence ID" value="NZ_VUJV01000003.1"/>
</dbReference>
<reference evidence="2 3" key="2">
    <citation type="submission" date="2019-09" db="EMBL/GenBank/DDBJ databases">
        <authorList>
            <person name="Jin C."/>
        </authorList>
    </citation>
    <scope>NUCLEOTIDE SEQUENCE [LARGE SCALE GENOMIC DNA]</scope>
    <source>
        <strain evidence="2 3">BN130099</strain>
    </source>
</reference>
<dbReference type="AlphaFoldDB" id="A0A5B1LG47"/>
<dbReference type="PANTHER" id="PTHR35004:SF7">
    <property type="entry name" value="INTEGRASE PROTEIN"/>
    <property type="match status" value="1"/>
</dbReference>
<dbReference type="Pfam" id="PF00665">
    <property type="entry name" value="rve"/>
    <property type="match status" value="1"/>
</dbReference>
<dbReference type="SUPFAM" id="SSF53098">
    <property type="entry name" value="Ribonuclease H-like"/>
    <property type="match status" value="1"/>
</dbReference>
<dbReference type="InterPro" id="IPR012337">
    <property type="entry name" value="RNaseH-like_sf"/>
</dbReference>
<evidence type="ECO:0000313" key="2">
    <source>
        <dbReference type="EMBL" id="KAA1419721.1"/>
    </source>
</evidence>
<gene>
    <name evidence="2" type="ORF">F0U44_14485</name>
</gene>
<dbReference type="InterPro" id="IPR001584">
    <property type="entry name" value="Integrase_cat-core"/>
</dbReference>
<dbReference type="PROSITE" id="PS50994">
    <property type="entry name" value="INTEGRASE"/>
    <property type="match status" value="1"/>
</dbReference>